<evidence type="ECO:0000259" key="1">
    <source>
        <dbReference type="PROSITE" id="PS50022"/>
    </source>
</evidence>
<dbReference type="InterPro" id="IPR012341">
    <property type="entry name" value="6hp_glycosidase-like_sf"/>
</dbReference>
<dbReference type="EMBL" id="FYDG01000001">
    <property type="protein sequence ID" value="SNB52041.1"/>
    <property type="molecule type" value="Genomic_DNA"/>
</dbReference>
<dbReference type="AlphaFoldDB" id="A0A212PY55"/>
<dbReference type="InterPro" id="IPR008979">
    <property type="entry name" value="Galactose-bd-like_sf"/>
</dbReference>
<sequence>MTMAARPLPPKRLWRATASSGDPRLAIDGAYGAAWTAEANQHAWLEIDLGETATLAGLEIYWGGHAMQSYRVAASSDAATWFPLCGLRHGEGGLDLFGFAPTDIRLLRVISDDPPGARGPAIVQVNLFAPGEAASTREPGLIRALSGAPFRLATGASLTVDFGYSRAPLGALIEWGEDFGTVFSVALSDDGAAFREVGRITTGDGGLDSFWWRSTTSRYLRLTLHEARSAAGATVTEFKLRLQNKDRMPIGDLERAARRARPELYPQTLLGRQVYWTALGECGRGDQALIDEYGAVEPRPGAPQIAALLRCAGALRGAPGAERLTQTLDAGSLPIASVVWRAQGLECGVTAFADAGQVFCEYRVSNMGAAAQSGGLALAVRPVQINPYWQHGGHAAIMSMALKGRRLWVNGAIYAEFSRAPNYCAIAEFDGGDVVWLIENLPLQTPYALESASGLLSAACEFSFALAPGEHFSVTVAAPMRDGVQPDAQMPFEDARESVRKAWRDRMGPRRIEVGDPEIADTLDAQIAHILVNATPFAFKPGPRNYDRVWIRDGSSQALALLWAGLVEDAKRYVLWYARRIYPNGLAPPILDGDGAVNHGYGGDIEFDAQGEFVCIAAEIFRVTRDRAFLEAVFEPVARATKFLDELTARTRGEGPRRRGLLAPSLSHEGYSKPSFSYWDDYFALAAWRNCAFLAREKGAADVAEQAETRARAFADLLTRSIRATAAAMGVSEIPGSADRNDVDPTATAIAFAPCRVADALPPELIAATFDRAARRIATISAPDFTGNFSPYELRNLNALVVLDRREDAFRLLNTMMGARRPPGWRGWAEVAWGEMRAPDYIGDMPHSWIGAEFFTALRRMLAYEDGDALSLFRAVPDAWWNGDGIALNGAPTAFGLLTLRARRTETGARVELDLSGPAPERVVLRYPGAKRAWADGRVCEIDQDTMTAPCWRDLVIEA</sequence>
<keyword evidence="3" id="KW-1185">Reference proteome</keyword>
<dbReference type="PROSITE" id="PS50022">
    <property type="entry name" value="FA58C_3"/>
    <property type="match status" value="1"/>
</dbReference>
<reference evidence="3" key="1">
    <citation type="submission" date="2017-06" db="EMBL/GenBank/DDBJ databases">
        <authorList>
            <person name="Varghese N."/>
            <person name="Submissions S."/>
        </authorList>
    </citation>
    <scope>NUCLEOTIDE SEQUENCE [LARGE SCALE GENOMIC DNA]</scope>
    <source>
        <strain evidence="3">DSM 137</strain>
    </source>
</reference>
<evidence type="ECO:0000313" key="2">
    <source>
        <dbReference type="EMBL" id="SNB52041.1"/>
    </source>
</evidence>
<feature type="domain" description="F5/8 type C" evidence="1">
    <location>
        <begin position="1"/>
        <end position="130"/>
    </location>
</feature>
<gene>
    <name evidence="2" type="ORF">SAMN06265338_101172</name>
</gene>
<dbReference type="Gene3D" id="1.50.10.10">
    <property type="match status" value="1"/>
</dbReference>
<accession>A0A212PY55</accession>
<name>A0A212PY55_RHOAC</name>
<evidence type="ECO:0000313" key="3">
    <source>
        <dbReference type="Proteomes" id="UP000198418"/>
    </source>
</evidence>
<organism evidence="2 3">
    <name type="scientific">Rhodoblastus acidophilus</name>
    <name type="common">Rhodopseudomonas acidophila</name>
    <dbReference type="NCBI Taxonomy" id="1074"/>
    <lineage>
        <taxon>Bacteria</taxon>
        <taxon>Pseudomonadati</taxon>
        <taxon>Pseudomonadota</taxon>
        <taxon>Alphaproteobacteria</taxon>
        <taxon>Hyphomicrobiales</taxon>
        <taxon>Rhodoblastaceae</taxon>
        <taxon>Rhodoblastus</taxon>
    </lineage>
</organism>
<dbReference type="SUPFAM" id="SSF49785">
    <property type="entry name" value="Galactose-binding domain-like"/>
    <property type="match status" value="1"/>
</dbReference>
<protein>
    <submittedName>
        <fullName evidence="2">F5/8 type C domain-containing protein</fullName>
    </submittedName>
</protein>
<dbReference type="InterPro" id="IPR008928">
    <property type="entry name" value="6-hairpin_glycosidase_sf"/>
</dbReference>
<dbReference type="SUPFAM" id="SSF48208">
    <property type="entry name" value="Six-hairpin glycosidases"/>
    <property type="match status" value="1"/>
</dbReference>
<dbReference type="Proteomes" id="UP000198418">
    <property type="component" value="Unassembled WGS sequence"/>
</dbReference>
<dbReference type="Pfam" id="PF00754">
    <property type="entry name" value="F5_F8_type_C"/>
    <property type="match status" value="1"/>
</dbReference>
<proteinExistence type="predicted"/>
<dbReference type="InterPro" id="IPR000421">
    <property type="entry name" value="FA58C"/>
</dbReference>
<dbReference type="Gene3D" id="2.60.120.260">
    <property type="entry name" value="Galactose-binding domain-like"/>
    <property type="match status" value="2"/>
</dbReference>
<dbReference type="GO" id="GO:0005975">
    <property type="term" value="P:carbohydrate metabolic process"/>
    <property type="evidence" value="ECO:0007669"/>
    <property type="project" value="InterPro"/>
</dbReference>